<evidence type="ECO:0000256" key="1">
    <source>
        <dbReference type="ARBA" id="ARBA00005233"/>
    </source>
</evidence>
<dbReference type="Proteomes" id="UP000243232">
    <property type="component" value="Chromosome I"/>
</dbReference>
<dbReference type="PROSITE" id="PS00409">
    <property type="entry name" value="PROKAR_NTER_METHYL"/>
    <property type="match status" value="1"/>
</dbReference>
<dbReference type="SUPFAM" id="SSF54523">
    <property type="entry name" value="Pili subunits"/>
    <property type="match status" value="1"/>
</dbReference>
<keyword evidence="3" id="KW-1133">Transmembrane helix</keyword>
<evidence type="ECO:0000313" key="4">
    <source>
        <dbReference type="EMBL" id="SDT89891.1"/>
    </source>
</evidence>
<dbReference type="InterPro" id="IPR012902">
    <property type="entry name" value="N_methyl_site"/>
</dbReference>
<dbReference type="NCBIfam" id="TIGR02532">
    <property type="entry name" value="IV_pilin_GFxxxE"/>
    <property type="match status" value="1"/>
</dbReference>
<dbReference type="Gene3D" id="3.30.700.10">
    <property type="entry name" value="Glycoprotein, Type 4 Pilin"/>
    <property type="match status" value="1"/>
</dbReference>
<keyword evidence="3" id="KW-0472">Membrane</keyword>
<dbReference type="PANTHER" id="PTHR30093">
    <property type="entry name" value="GENERAL SECRETION PATHWAY PROTEIN G"/>
    <property type="match status" value="1"/>
</dbReference>
<reference evidence="5" key="1">
    <citation type="submission" date="2016-10" db="EMBL/GenBank/DDBJ databases">
        <authorList>
            <person name="Varghese N."/>
            <person name="Submissions S."/>
        </authorList>
    </citation>
    <scope>NUCLEOTIDE SEQUENCE [LARGE SCALE GENOMIC DNA]</scope>
    <source>
        <strain evidence="5">DSM 17875</strain>
    </source>
</reference>
<sequence>MKAQKGFTLIELMIVIAIIGILAAIAIPQYQSYTVRSAEKACLAEVTSRKTEAALQAIGEGSGLDVTTNTSACTSITKTGGTSAQITGSLAGVPKSPGSTTQTVQF</sequence>
<dbReference type="OrthoDB" id="115249at2"/>
<evidence type="ECO:0000256" key="3">
    <source>
        <dbReference type="SAM" id="Phobius"/>
    </source>
</evidence>
<dbReference type="PANTHER" id="PTHR30093:SF34">
    <property type="entry name" value="PREPILIN PEPTIDASE-DEPENDENT PROTEIN D"/>
    <property type="match status" value="1"/>
</dbReference>
<gene>
    <name evidence="4" type="ORF">SAMN05216296_0377</name>
</gene>
<feature type="transmembrane region" description="Helical" evidence="3">
    <location>
        <begin position="7"/>
        <end position="27"/>
    </location>
</feature>
<dbReference type="AlphaFoldDB" id="A0A1H2E456"/>
<dbReference type="Pfam" id="PF07963">
    <property type="entry name" value="N_methyl"/>
    <property type="match status" value="1"/>
</dbReference>
<evidence type="ECO:0000313" key="5">
    <source>
        <dbReference type="Proteomes" id="UP000243232"/>
    </source>
</evidence>
<dbReference type="EMBL" id="LT629785">
    <property type="protein sequence ID" value="SDT89891.1"/>
    <property type="molecule type" value="Genomic_DNA"/>
</dbReference>
<protein>
    <submittedName>
        <fullName evidence="4">Type IV pilus assembly protein PilA</fullName>
    </submittedName>
</protein>
<organism evidence="4 5">
    <name type="scientific">Pseudomonas pohangensis</name>
    <dbReference type="NCBI Taxonomy" id="364197"/>
    <lineage>
        <taxon>Bacteria</taxon>
        <taxon>Pseudomonadati</taxon>
        <taxon>Pseudomonadota</taxon>
        <taxon>Gammaproteobacteria</taxon>
        <taxon>Pseudomonadales</taxon>
        <taxon>Pseudomonadaceae</taxon>
        <taxon>Pseudomonas</taxon>
    </lineage>
</organism>
<dbReference type="InterPro" id="IPR045584">
    <property type="entry name" value="Pilin-like"/>
</dbReference>
<keyword evidence="5" id="KW-1185">Reference proteome</keyword>
<evidence type="ECO:0000256" key="2">
    <source>
        <dbReference type="ARBA" id="ARBA00022481"/>
    </source>
</evidence>
<keyword evidence="3" id="KW-0812">Transmembrane</keyword>
<dbReference type="STRING" id="364197.SAMN05216296_0377"/>
<keyword evidence="2" id="KW-0488">Methylation</keyword>
<proteinExistence type="inferred from homology"/>
<accession>A0A1H2E456</accession>
<name>A0A1H2E456_9PSED</name>
<comment type="similarity">
    <text evidence="1">Belongs to the N-Me-Phe pilin family.</text>
</comment>